<feature type="transmembrane region" description="Helical" evidence="1">
    <location>
        <begin position="6"/>
        <end position="22"/>
    </location>
</feature>
<gene>
    <name evidence="2" type="ORF">PAXRUDRAFT_142926</name>
</gene>
<keyword evidence="1" id="KW-0812">Transmembrane</keyword>
<reference evidence="2 3" key="1">
    <citation type="submission" date="2014-04" db="EMBL/GenBank/DDBJ databases">
        <authorList>
            <consortium name="DOE Joint Genome Institute"/>
            <person name="Kuo A."/>
            <person name="Kohler A."/>
            <person name="Jargeat P."/>
            <person name="Nagy L.G."/>
            <person name="Floudas D."/>
            <person name="Copeland A."/>
            <person name="Barry K.W."/>
            <person name="Cichocki N."/>
            <person name="Veneault-Fourrey C."/>
            <person name="LaButti K."/>
            <person name="Lindquist E.A."/>
            <person name="Lipzen A."/>
            <person name="Lundell T."/>
            <person name="Morin E."/>
            <person name="Murat C."/>
            <person name="Sun H."/>
            <person name="Tunlid A."/>
            <person name="Henrissat B."/>
            <person name="Grigoriev I.V."/>
            <person name="Hibbett D.S."/>
            <person name="Martin F."/>
            <person name="Nordberg H.P."/>
            <person name="Cantor M.N."/>
            <person name="Hua S.X."/>
        </authorList>
    </citation>
    <scope>NUCLEOTIDE SEQUENCE [LARGE SCALE GENOMIC DNA]</scope>
    <source>
        <strain evidence="2 3">Ve08.2h10</strain>
    </source>
</reference>
<dbReference type="InParanoid" id="A0A0D0E7W9"/>
<dbReference type="EMBL" id="KN825110">
    <property type="protein sequence ID" value="KIK94400.1"/>
    <property type="molecule type" value="Genomic_DNA"/>
</dbReference>
<keyword evidence="3" id="KW-1185">Reference proteome</keyword>
<feature type="transmembrane region" description="Helical" evidence="1">
    <location>
        <begin position="34"/>
        <end position="56"/>
    </location>
</feature>
<evidence type="ECO:0000313" key="2">
    <source>
        <dbReference type="EMBL" id="KIK94400.1"/>
    </source>
</evidence>
<evidence type="ECO:0000256" key="1">
    <source>
        <dbReference type="SAM" id="Phobius"/>
    </source>
</evidence>
<protein>
    <submittedName>
        <fullName evidence="2">Uncharacterized protein</fullName>
    </submittedName>
</protein>
<dbReference type="Proteomes" id="UP000054538">
    <property type="component" value="Unassembled WGS sequence"/>
</dbReference>
<dbReference type="Gene3D" id="6.10.110.10">
    <property type="match status" value="1"/>
</dbReference>
<dbReference type="InterPro" id="IPR038213">
    <property type="entry name" value="IFI6/IFI27-like_sf"/>
</dbReference>
<keyword evidence="1" id="KW-1133">Transmembrane helix</keyword>
<organism evidence="2 3">
    <name type="scientific">Paxillus rubicundulus Ve08.2h10</name>
    <dbReference type="NCBI Taxonomy" id="930991"/>
    <lineage>
        <taxon>Eukaryota</taxon>
        <taxon>Fungi</taxon>
        <taxon>Dikarya</taxon>
        <taxon>Basidiomycota</taxon>
        <taxon>Agaricomycotina</taxon>
        <taxon>Agaricomycetes</taxon>
        <taxon>Agaricomycetidae</taxon>
        <taxon>Boletales</taxon>
        <taxon>Paxilineae</taxon>
        <taxon>Paxillaceae</taxon>
        <taxon>Paxillus</taxon>
    </lineage>
</organism>
<proteinExistence type="predicted"/>
<evidence type="ECO:0000313" key="3">
    <source>
        <dbReference type="Proteomes" id="UP000054538"/>
    </source>
</evidence>
<name>A0A0D0E7W9_9AGAM</name>
<feature type="transmembrane region" description="Helical" evidence="1">
    <location>
        <begin position="62"/>
        <end position="80"/>
    </location>
</feature>
<dbReference type="AlphaFoldDB" id="A0A0D0E7W9"/>
<accession>A0A0D0E7W9</accession>
<reference evidence="3" key="2">
    <citation type="submission" date="2015-01" db="EMBL/GenBank/DDBJ databases">
        <title>Evolutionary Origins and Diversification of the Mycorrhizal Mutualists.</title>
        <authorList>
            <consortium name="DOE Joint Genome Institute"/>
            <consortium name="Mycorrhizal Genomics Consortium"/>
            <person name="Kohler A."/>
            <person name="Kuo A."/>
            <person name="Nagy L.G."/>
            <person name="Floudas D."/>
            <person name="Copeland A."/>
            <person name="Barry K.W."/>
            <person name="Cichocki N."/>
            <person name="Veneault-Fourrey C."/>
            <person name="LaButti K."/>
            <person name="Lindquist E.A."/>
            <person name="Lipzen A."/>
            <person name="Lundell T."/>
            <person name="Morin E."/>
            <person name="Murat C."/>
            <person name="Riley R."/>
            <person name="Ohm R."/>
            <person name="Sun H."/>
            <person name="Tunlid A."/>
            <person name="Henrissat B."/>
            <person name="Grigoriev I.V."/>
            <person name="Hibbett D.S."/>
            <person name="Martin F."/>
        </authorList>
    </citation>
    <scope>NUCLEOTIDE SEQUENCE [LARGE SCALE GENOMIC DNA]</scope>
    <source>
        <strain evidence="3">Ve08.2h10</strain>
    </source>
</reference>
<dbReference type="OrthoDB" id="440424at2759"/>
<dbReference type="HOGENOM" id="CLU_2386453_0_0_1"/>
<keyword evidence="1" id="KW-0472">Membrane</keyword>
<sequence>MTAGVIMALPAAGMGILGVLGFSPTGPVAGSFAAWFQSAVFGGATGGVFSIVQSFAMSTGTWPAILLLVGCATFGLGYFFRYHVAPRFRAHSHNE</sequence>